<dbReference type="InterPro" id="IPR051475">
    <property type="entry name" value="Diverse_Ion_Transporter"/>
</dbReference>
<dbReference type="GO" id="GO:0055085">
    <property type="term" value="P:transmembrane transport"/>
    <property type="evidence" value="ECO:0007669"/>
    <property type="project" value="InterPro"/>
</dbReference>
<evidence type="ECO:0000256" key="3">
    <source>
        <dbReference type="ARBA" id="ARBA00022692"/>
    </source>
</evidence>
<feature type="transmembrane region" description="Helical" evidence="6">
    <location>
        <begin position="728"/>
        <end position="751"/>
    </location>
</feature>
<feature type="transmembrane region" description="Helical" evidence="6">
    <location>
        <begin position="637"/>
        <end position="655"/>
    </location>
</feature>
<feature type="transmembrane region" description="Helical" evidence="6">
    <location>
        <begin position="598"/>
        <end position="617"/>
    </location>
</feature>
<keyword evidence="5 6" id="KW-0472">Membrane</keyword>
<dbReference type="PANTHER" id="PTHR43568">
    <property type="entry name" value="P PROTEIN"/>
    <property type="match status" value="1"/>
</dbReference>
<evidence type="ECO:0000256" key="2">
    <source>
        <dbReference type="ARBA" id="ARBA00022448"/>
    </source>
</evidence>
<evidence type="ECO:0000256" key="6">
    <source>
        <dbReference type="SAM" id="Phobius"/>
    </source>
</evidence>
<feature type="transmembrane region" description="Helical" evidence="6">
    <location>
        <begin position="566"/>
        <end position="586"/>
    </location>
</feature>
<name>A0A1D8RAF1_9EUKA</name>
<dbReference type="PANTHER" id="PTHR43568:SF1">
    <property type="entry name" value="P PROTEIN"/>
    <property type="match status" value="1"/>
</dbReference>
<sequence length="756" mass="83748">FFFFIFYSLMDLDKFSESTPLISTEGKSSSTSFVTASSSSSAKEEDDYVEVNGTISNERGSIIRHSRGNSDTNSVSEDYITSSASYQHSRSSTMTTTDLPISEGFFNKKKRKKRLLQWSNVRKLLQTVVLISLLVIAAVAFALTPESDEGHLFTVDPLGPTNVPLSSNKKVVDVTIRAGNATGNLSLAIIDEHGAQVNAPDLQLFGLSYSTPNLRRFELDAKPQLLSLITSSAEVPIEIQIQYTSELIRYEVLFATIVLIIVYALIIFELIHRALASMLGSFLAIGVLSALGKQPSLEIIVGWIDYETLMLLFGMMVIVGILKETGIFEWTAMKAYGYSRGKIWVLLTLLCIISGLVSAFLDNVTTILLLTPVTIEMCNKILVNPIPVLLAEVIFSNIGGTATAVGDPPNVIIVSSNWESHNHKDIQFAEFTGHMFLGIVFVSIGSFFVLRFLTKQKDLDDFDPPRIKQLKREIEVWKRYQKRMDFNETDEDEVIQLLQDKIDKCNEEVTAVEAETKKLPWQDRLKEMEDHCKIKNKDLLWNAGIVLFVVIVLFFVHSVPHIHLNLGWIAILGAICLLILSGETGLDELMERIEWGTLLFFASLFVLMEALSELGLIGWIGDQTSSLIQGVPSSSRLSVSMVLVLWVSAIASSFIDNIPFTTAMIPVIKEIAEDPTVNLPLRPLVWALAFGACLGGNGTLIGASANVVCAGLAEKEGYIISFNRFFKLGFPLMLVSTSIATVYLLVCHSLIKWDNV</sequence>
<accession>A0A1D8RAF1</accession>
<feature type="non-terminal residue" evidence="8">
    <location>
        <position position="756"/>
    </location>
</feature>
<feature type="transmembrane region" description="Helical" evidence="6">
    <location>
        <begin position="431"/>
        <end position="453"/>
    </location>
</feature>
<keyword evidence="2" id="KW-0813">Transport</keyword>
<feature type="transmembrane region" description="Helical" evidence="6">
    <location>
        <begin position="124"/>
        <end position="143"/>
    </location>
</feature>
<dbReference type="AlphaFoldDB" id="A0A1D8RAF1"/>
<evidence type="ECO:0000256" key="4">
    <source>
        <dbReference type="ARBA" id="ARBA00022989"/>
    </source>
</evidence>
<reference evidence="8" key="1">
    <citation type="journal article" date="2016" name="Mol. Biol. Evol.">
        <title>The Evolution of Silicon Transport in Eukaryotes.</title>
        <authorList>
            <person name="Marron A.O."/>
            <person name="Ratcliffe S."/>
            <person name="Wheeler G.L."/>
            <person name="Goldstein R.E."/>
            <person name="King N."/>
            <person name="Not F."/>
            <person name="de Vargas C."/>
            <person name="Richter D.J."/>
        </authorList>
    </citation>
    <scope>NUCLEOTIDE SEQUENCE</scope>
    <source>
        <strain evidence="8">ATCC 50964</strain>
    </source>
</reference>
<evidence type="ECO:0000313" key="8">
    <source>
        <dbReference type="EMBL" id="AOW69288.1"/>
    </source>
</evidence>
<proteinExistence type="evidence at transcript level"/>
<evidence type="ECO:0000256" key="1">
    <source>
        <dbReference type="ARBA" id="ARBA00004141"/>
    </source>
</evidence>
<dbReference type="InterPro" id="IPR004680">
    <property type="entry name" value="Cit_transptr-like_dom"/>
</dbReference>
<evidence type="ECO:0000256" key="5">
    <source>
        <dbReference type="ARBA" id="ARBA00023136"/>
    </source>
</evidence>
<keyword evidence="4 6" id="KW-1133">Transmembrane helix</keyword>
<evidence type="ECO:0000259" key="7">
    <source>
        <dbReference type="Pfam" id="PF03600"/>
    </source>
</evidence>
<feature type="domain" description="Citrate transporter-like" evidence="7">
    <location>
        <begin position="263"/>
        <end position="691"/>
    </location>
</feature>
<organism evidence="8">
    <name type="scientific">Hartaetosiga gracilis</name>
    <dbReference type="NCBI Taxonomy" id="216892"/>
    <lineage>
        <taxon>Eukaryota</taxon>
        <taxon>Choanoflagellata</taxon>
        <taxon>Craspedida</taxon>
        <taxon>Salpingoecidae</taxon>
        <taxon>Hartaetosiga</taxon>
    </lineage>
</organism>
<protein>
    <submittedName>
        <fullName evidence="8">Pink-eyed dilution-like 1</fullName>
    </submittedName>
</protein>
<feature type="non-terminal residue" evidence="8">
    <location>
        <position position="1"/>
    </location>
</feature>
<dbReference type="EMBL" id="KU821761">
    <property type="protein sequence ID" value="AOW69288.1"/>
    <property type="molecule type" value="mRNA"/>
</dbReference>
<feature type="transmembrane region" description="Helical" evidence="6">
    <location>
        <begin position="303"/>
        <end position="322"/>
    </location>
</feature>
<dbReference type="CDD" id="cd01116">
    <property type="entry name" value="P_permease"/>
    <property type="match status" value="1"/>
</dbReference>
<feature type="transmembrane region" description="Helical" evidence="6">
    <location>
        <begin position="539"/>
        <end position="560"/>
    </location>
</feature>
<dbReference type="Pfam" id="PF03600">
    <property type="entry name" value="CitMHS"/>
    <property type="match status" value="1"/>
</dbReference>
<feature type="transmembrane region" description="Helical" evidence="6">
    <location>
        <begin position="343"/>
        <end position="361"/>
    </location>
</feature>
<comment type="subcellular location">
    <subcellularLocation>
        <location evidence="1">Membrane</location>
        <topology evidence="1">Multi-pass membrane protein</topology>
    </subcellularLocation>
</comment>
<keyword evidence="3 6" id="KW-0812">Transmembrane</keyword>
<feature type="transmembrane region" description="Helical" evidence="6">
    <location>
        <begin position="247"/>
        <end position="267"/>
    </location>
</feature>
<dbReference type="GO" id="GO:0016020">
    <property type="term" value="C:membrane"/>
    <property type="evidence" value="ECO:0007669"/>
    <property type="project" value="UniProtKB-SubCell"/>
</dbReference>